<reference evidence="1 2" key="1">
    <citation type="submission" date="2021-12" db="EMBL/GenBank/DDBJ databases">
        <title>Genome sequencing of bacteria with rrn-lacking chromosome and rrn-plasmid.</title>
        <authorList>
            <person name="Anda M."/>
            <person name="Iwasaki W."/>
        </authorList>
    </citation>
    <scope>NUCLEOTIDE SEQUENCE [LARGE SCALE GENOMIC DNA]</scope>
    <source>
        <strain evidence="1 2">NBRC 101262</strain>
        <plasmid evidence="1 2">pPP1</plasmid>
    </source>
</reference>
<name>A0ABN6LCT6_9BACT</name>
<gene>
    <name evidence="1" type="ORF">PEPS_30360</name>
</gene>
<accession>A0ABN6LCT6</accession>
<keyword evidence="1" id="KW-0614">Plasmid</keyword>
<organism evidence="1 2">
    <name type="scientific">Persicobacter psychrovividus</name>
    <dbReference type="NCBI Taxonomy" id="387638"/>
    <lineage>
        <taxon>Bacteria</taxon>
        <taxon>Pseudomonadati</taxon>
        <taxon>Bacteroidota</taxon>
        <taxon>Cytophagia</taxon>
        <taxon>Cytophagales</taxon>
        <taxon>Persicobacteraceae</taxon>
        <taxon>Persicobacter</taxon>
    </lineage>
</organism>
<proteinExistence type="predicted"/>
<evidence type="ECO:0008006" key="3">
    <source>
        <dbReference type="Google" id="ProtNLM"/>
    </source>
</evidence>
<sequence>MDEKAIIPQEYEGLELQARGFTDARVLQDFPIRGKKVHLSIRRRRWAEKGNHKKLSRNWATIAKGSRKIAEFAAFLKEFD</sequence>
<dbReference type="EMBL" id="AP025293">
    <property type="protein sequence ID" value="BDD00756.1"/>
    <property type="molecule type" value="Genomic_DNA"/>
</dbReference>
<dbReference type="Proteomes" id="UP001354989">
    <property type="component" value="Plasmid pPP1"/>
</dbReference>
<dbReference type="RefSeq" id="WP_338398558.1">
    <property type="nucleotide sequence ID" value="NZ_AP025293.1"/>
</dbReference>
<geneLocation type="plasmid" evidence="1 2">
    <name>pPP1</name>
</geneLocation>
<keyword evidence="2" id="KW-1185">Reference proteome</keyword>
<evidence type="ECO:0000313" key="1">
    <source>
        <dbReference type="EMBL" id="BDD00756.1"/>
    </source>
</evidence>
<protein>
    <recommendedName>
        <fullName evidence="3">Transposase</fullName>
    </recommendedName>
</protein>
<evidence type="ECO:0000313" key="2">
    <source>
        <dbReference type="Proteomes" id="UP001354989"/>
    </source>
</evidence>